<feature type="transmembrane region" description="Helical" evidence="1">
    <location>
        <begin position="459"/>
        <end position="482"/>
    </location>
</feature>
<dbReference type="Pfam" id="PF16962">
    <property type="entry name" value="ABC_export"/>
    <property type="match status" value="1"/>
</dbReference>
<feature type="transmembrane region" description="Helical" evidence="1">
    <location>
        <begin position="351"/>
        <end position="373"/>
    </location>
</feature>
<evidence type="ECO:0000313" key="3">
    <source>
        <dbReference type="Proteomes" id="UP000657006"/>
    </source>
</evidence>
<keyword evidence="3" id="KW-1185">Reference proteome</keyword>
<feature type="transmembrane region" description="Helical" evidence="1">
    <location>
        <begin position="26"/>
        <end position="47"/>
    </location>
</feature>
<gene>
    <name evidence="2" type="ORF">H8730_13075</name>
</gene>
<feature type="transmembrane region" description="Helical" evidence="1">
    <location>
        <begin position="59"/>
        <end position="80"/>
    </location>
</feature>
<evidence type="ECO:0000256" key="1">
    <source>
        <dbReference type="SAM" id="Phobius"/>
    </source>
</evidence>
<organism evidence="2 3">
    <name type="scientific">Bianquea renquensis</name>
    <dbReference type="NCBI Taxonomy" id="2763661"/>
    <lineage>
        <taxon>Bacteria</taxon>
        <taxon>Bacillati</taxon>
        <taxon>Bacillota</taxon>
        <taxon>Clostridia</taxon>
        <taxon>Eubacteriales</taxon>
        <taxon>Bianqueaceae</taxon>
        <taxon>Bianquea</taxon>
    </lineage>
</organism>
<feature type="transmembrane region" description="Helical" evidence="1">
    <location>
        <begin position="137"/>
        <end position="159"/>
    </location>
</feature>
<comment type="caution">
    <text evidence="2">The sequence shown here is derived from an EMBL/GenBank/DDBJ whole genome shotgun (WGS) entry which is preliminary data.</text>
</comment>
<keyword evidence="1" id="KW-0812">Transmembrane</keyword>
<keyword evidence="1" id="KW-0472">Membrane</keyword>
<name>A0A926I2G5_9FIRM</name>
<dbReference type="AlphaFoldDB" id="A0A926I2G5"/>
<feature type="transmembrane region" description="Helical" evidence="1">
    <location>
        <begin position="326"/>
        <end position="345"/>
    </location>
</feature>
<dbReference type="EMBL" id="JACRSQ010000023">
    <property type="protein sequence ID" value="MBC8544473.1"/>
    <property type="molecule type" value="Genomic_DNA"/>
</dbReference>
<reference evidence="2" key="1">
    <citation type="submission" date="2020-08" db="EMBL/GenBank/DDBJ databases">
        <title>Genome public.</title>
        <authorList>
            <person name="Liu C."/>
            <person name="Sun Q."/>
        </authorList>
    </citation>
    <scope>NUCLEOTIDE SEQUENCE</scope>
    <source>
        <strain evidence="2">NSJ-32</strain>
    </source>
</reference>
<feature type="transmembrane region" description="Helical" evidence="1">
    <location>
        <begin position="405"/>
        <end position="424"/>
    </location>
</feature>
<keyword evidence="1" id="KW-1133">Transmembrane helix</keyword>
<feature type="transmembrane region" description="Helical" evidence="1">
    <location>
        <begin position="488"/>
        <end position="511"/>
    </location>
</feature>
<proteinExistence type="predicted"/>
<feature type="transmembrane region" description="Helical" evidence="1">
    <location>
        <begin position="179"/>
        <end position="197"/>
    </location>
</feature>
<feature type="transmembrane region" description="Helical" evidence="1">
    <location>
        <begin position="430"/>
        <end position="447"/>
    </location>
</feature>
<protein>
    <submittedName>
        <fullName evidence="2">ABC exporter domain-containing protein</fullName>
    </submittedName>
</protein>
<evidence type="ECO:0000313" key="2">
    <source>
        <dbReference type="EMBL" id="MBC8544473.1"/>
    </source>
</evidence>
<dbReference type="InterPro" id="IPR031584">
    <property type="entry name" value="Put_ABC_export"/>
</dbReference>
<feature type="transmembrane region" description="Helical" evidence="1">
    <location>
        <begin position="240"/>
        <end position="259"/>
    </location>
</feature>
<accession>A0A926I2G5</accession>
<sequence length="525" mass="57540">MKALLFLVRRMIVNWIKELKKHPGAAIFYIVLLGFISFSVIMGSFSSQDTNQELADPRFLNLIVLAIYLLVAVFTIRSGMQSGQTLFKLSDVNFVFTSPISSNKILFYGLLKQMGASLFAAFFLLYQIPNLRNAFGVGIRAIVVLCVSYCVMLFTLQIASMSVYSACVNHPRTATVIKGVALLAAAVLAVWVGGTFLRTRDIMQTLNLTLFQPWVEYVIPLAGWGTAFGMMLITGEFVKGVIGVCLLLAANGVCIYYIIRCNADYYEDVLGVTEQAFTKTEAAKEGRVVSQKKKPMKLKETGIGKGWGANVIYQRHRLEQRRKGKGLVDMKTLGLTALVGFVAYLSKDSDMGLFSAFLSSTFILFFTSAMGPFNMELMKPYIFLIPEPPFRKVLYGIGTDIQKSLIDGVLAFGIGALLIAGSPFDAIACILSFVAVNLLFLGVNLLVDKILAGKGGTVMQLFFYFLFLALLLAPGIAVGILVGIATQLYMMGILAFGLISGGLGFFVLYLCRYVLHNMEIASPHA</sequence>
<dbReference type="Proteomes" id="UP000657006">
    <property type="component" value="Unassembled WGS sequence"/>
</dbReference>
<feature type="transmembrane region" description="Helical" evidence="1">
    <location>
        <begin position="217"/>
        <end position="234"/>
    </location>
</feature>
<feature type="transmembrane region" description="Helical" evidence="1">
    <location>
        <begin position="105"/>
        <end position="125"/>
    </location>
</feature>
<dbReference type="RefSeq" id="WP_249289914.1">
    <property type="nucleotide sequence ID" value="NZ_JACRSQ010000023.1"/>
</dbReference>